<accession>A0A0B0NVG4</accession>
<organism evidence="1 2">
    <name type="scientific">Gossypium arboreum</name>
    <name type="common">Tree cotton</name>
    <name type="synonym">Gossypium nanking</name>
    <dbReference type="NCBI Taxonomy" id="29729"/>
    <lineage>
        <taxon>Eukaryota</taxon>
        <taxon>Viridiplantae</taxon>
        <taxon>Streptophyta</taxon>
        <taxon>Embryophyta</taxon>
        <taxon>Tracheophyta</taxon>
        <taxon>Spermatophyta</taxon>
        <taxon>Magnoliopsida</taxon>
        <taxon>eudicotyledons</taxon>
        <taxon>Gunneridae</taxon>
        <taxon>Pentapetalae</taxon>
        <taxon>rosids</taxon>
        <taxon>malvids</taxon>
        <taxon>Malvales</taxon>
        <taxon>Malvaceae</taxon>
        <taxon>Malvoideae</taxon>
        <taxon>Gossypium</taxon>
    </lineage>
</organism>
<dbReference type="EMBL" id="KN410770">
    <property type="protein sequence ID" value="KHG18513.1"/>
    <property type="molecule type" value="Genomic_DNA"/>
</dbReference>
<sequence length="52" mass="5832">MLSTIIYVDHKHISHTEHNGIIIILSYKGITVILPYKGITVISPYRGISVIL</sequence>
<reference evidence="2" key="1">
    <citation type="submission" date="2014-09" db="EMBL/GenBank/DDBJ databases">
        <authorList>
            <person name="Mudge J."/>
            <person name="Ramaraj T."/>
            <person name="Lindquist I.E."/>
            <person name="Bharti A.K."/>
            <person name="Sundararajan A."/>
            <person name="Cameron C.T."/>
            <person name="Woodward J.E."/>
            <person name="May G.D."/>
            <person name="Brubaker C."/>
            <person name="Broadhvest J."/>
            <person name="Wilkins T.A."/>
        </authorList>
    </citation>
    <scope>NUCLEOTIDE SEQUENCE</scope>
    <source>
        <strain evidence="2">cv. AKA8401</strain>
    </source>
</reference>
<keyword evidence="2" id="KW-1185">Reference proteome</keyword>
<proteinExistence type="predicted"/>
<evidence type="ECO:0000313" key="1">
    <source>
        <dbReference type="EMBL" id="KHG18513.1"/>
    </source>
</evidence>
<protein>
    <submittedName>
        <fullName evidence="1">Uncharacterized protein</fullName>
    </submittedName>
</protein>
<name>A0A0B0NVG4_GOSAR</name>
<gene>
    <name evidence="1" type="ORF">F383_25287</name>
</gene>
<dbReference type="Proteomes" id="UP000032142">
    <property type="component" value="Unassembled WGS sequence"/>
</dbReference>
<evidence type="ECO:0000313" key="2">
    <source>
        <dbReference type="Proteomes" id="UP000032142"/>
    </source>
</evidence>
<dbReference type="AlphaFoldDB" id="A0A0B0NVG4"/>